<reference evidence="3" key="1">
    <citation type="journal article" date="2019" name="Int. J. Syst. Evol. Microbiol.">
        <title>The Global Catalogue of Microorganisms (GCM) 10K type strain sequencing project: providing services to taxonomists for standard genome sequencing and annotation.</title>
        <authorList>
            <consortium name="The Broad Institute Genomics Platform"/>
            <consortium name="The Broad Institute Genome Sequencing Center for Infectious Disease"/>
            <person name="Wu L."/>
            <person name="Ma J."/>
        </authorList>
    </citation>
    <scope>NUCLEOTIDE SEQUENCE [LARGE SCALE GENOMIC DNA]</scope>
    <source>
        <strain evidence="3">JCM 18123</strain>
    </source>
</reference>
<proteinExistence type="predicted"/>
<dbReference type="Pfam" id="PF17765">
    <property type="entry name" value="MLTR_LBD"/>
    <property type="match status" value="1"/>
</dbReference>
<dbReference type="SUPFAM" id="SSF47413">
    <property type="entry name" value="lambda repressor-like DNA-binding domains"/>
    <property type="match status" value="1"/>
</dbReference>
<evidence type="ECO:0000259" key="1">
    <source>
        <dbReference type="PROSITE" id="PS50943"/>
    </source>
</evidence>
<dbReference type="InterPro" id="IPR041413">
    <property type="entry name" value="MLTR_LBD"/>
</dbReference>
<dbReference type="Gene3D" id="3.30.450.180">
    <property type="match status" value="1"/>
</dbReference>
<dbReference type="PANTHER" id="PTHR35010">
    <property type="entry name" value="BLL4672 PROTEIN-RELATED"/>
    <property type="match status" value="1"/>
</dbReference>
<feature type="domain" description="HTH cro/C1-type" evidence="1">
    <location>
        <begin position="16"/>
        <end position="70"/>
    </location>
</feature>
<gene>
    <name evidence="2" type="ORF">GCM10023224_43720</name>
</gene>
<evidence type="ECO:0000313" key="3">
    <source>
        <dbReference type="Proteomes" id="UP001499993"/>
    </source>
</evidence>
<dbReference type="PROSITE" id="PS50943">
    <property type="entry name" value="HTH_CROC1"/>
    <property type="match status" value="1"/>
</dbReference>
<comment type="caution">
    <text evidence="2">The sequence shown here is derived from an EMBL/GenBank/DDBJ whole genome shotgun (WGS) entry which is preliminary data.</text>
</comment>
<protein>
    <submittedName>
        <fullName evidence="2">Helix-turn-helix transcriptional regulator</fullName>
    </submittedName>
</protein>
<keyword evidence="3" id="KW-1185">Reference proteome</keyword>
<dbReference type="RefSeq" id="WP_345558569.1">
    <property type="nucleotide sequence ID" value="NZ_BAABIK010000031.1"/>
</dbReference>
<accession>A0ABP9H2P7</accession>
<dbReference type="CDD" id="cd00093">
    <property type="entry name" value="HTH_XRE"/>
    <property type="match status" value="1"/>
</dbReference>
<dbReference type="SMART" id="SM00530">
    <property type="entry name" value="HTH_XRE"/>
    <property type="match status" value="1"/>
</dbReference>
<evidence type="ECO:0000313" key="2">
    <source>
        <dbReference type="EMBL" id="GAA4953845.1"/>
    </source>
</evidence>
<dbReference type="InterPro" id="IPR001387">
    <property type="entry name" value="Cro/C1-type_HTH"/>
</dbReference>
<dbReference type="EMBL" id="BAABIK010000031">
    <property type="protein sequence ID" value="GAA4953845.1"/>
    <property type="molecule type" value="Genomic_DNA"/>
</dbReference>
<dbReference type="InterPro" id="IPR010982">
    <property type="entry name" value="Lambda_DNA-bd_dom_sf"/>
</dbReference>
<sequence length="281" mass="30114">MVMVSARTAEPVGALLRHWRARRGLSQLALSGLTGVSTRHLSFVETGRSGPSRDLVLRLCDHLDLELRERNRVLLAAGYAPAYPETSLDDPRMAEVRTAVGRMLTGHEPYPAVVVDRRWDLLDANAGIALLTETVADHLLSPPVNVLRASLHPEGMAPRIANLGEWRAHLLGRLRRQAEVTDAADLRELYAELRSYPGDDGSAAESAPGGPGGPGDFVVPLRLRHGDRELSFFSTVATLGTPVDVTLAELVVESFFPADAGTAEFLAARGRTGAVAAPPAG</sequence>
<dbReference type="Pfam" id="PF13560">
    <property type="entry name" value="HTH_31"/>
    <property type="match status" value="1"/>
</dbReference>
<dbReference type="Gene3D" id="1.10.260.40">
    <property type="entry name" value="lambda repressor-like DNA-binding domains"/>
    <property type="match status" value="1"/>
</dbReference>
<name>A0ABP9H2P7_9ACTN</name>
<organism evidence="2 3">
    <name type="scientific">Streptomonospora halophila</name>
    <dbReference type="NCBI Taxonomy" id="427369"/>
    <lineage>
        <taxon>Bacteria</taxon>
        <taxon>Bacillati</taxon>
        <taxon>Actinomycetota</taxon>
        <taxon>Actinomycetes</taxon>
        <taxon>Streptosporangiales</taxon>
        <taxon>Nocardiopsidaceae</taxon>
        <taxon>Streptomonospora</taxon>
    </lineage>
</organism>
<dbReference type="PANTHER" id="PTHR35010:SF4">
    <property type="entry name" value="BLL5781 PROTEIN"/>
    <property type="match status" value="1"/>
</dbReference>
<dbReference type="Proteomes" id="UP001499993">
    <property type="component" value="Unassembled WGS sequence"/>
</dbReference>